<dbReference type="PANTHER" id="PTHR35519:SF2">
    <property type="entry name" value="PH DOMAIN PROTEIN"/>
    <property type="match status" value="1"/>
</dbReference>
<accession>A0AAE3IN39</accession>
<gene>
    <name evidence="2" type="ORF">OD355_11020</name>
</gene>
<feature type="transmembrane region" description="Helical" evidence="1">
    <location>
        <begin position="53"/>
        <end position="74"/>
    </location>
</feature>
<keyword evidence="1" id="KW-0812">Transmembrane</keyword>
<evidence type="ECO:0000313" key="2">
    <source>
        <dbReference type="EMBL" id="MCU7695050.1"/>
    </source>
</evidence>
<dbReference type="RefSeq" id="WP_263038536.1">
    <property type="nucleotide sequence ID" value="NZ_JAOTPL010000017.1"/>
</dbReference>
<dbReference type="Proteomes" id="UP001209317">
    <property type="component" value="Unassembled WGS sequence"/>
</dbReference>
<reference evidence="2" key="1">
    <citation type="submission" date="2022-10" db="EMBL/GenBank/DDBJ databases">
        <authorList>
            <person name="Kim H.S."/>
            <person name="Kim J.-S."/>
            <person name="Suh M.K."/>
            <person name="Eom M.K."/>
            <person name="Lee J.-S."/>
        </authorList>
    </citation>
    <scope>NUCLEOTIDE SEQUENCE</scope>
    <source>
        <strain evidence="2">LIP-5</strain>
    </source>
</reference>
<dbReference type="EMBL" id="JAOTPL010000017">
    <property type="protein sequence ID" value="MCU7695050.1"/>
    <property type="molecule type" value="Genomic_DNA"/>
</dbReference>
<dbReference type="InterPro" id="IPR025187">
    <property type="entry name" value="DUF4112"/>
</dbReference>
<keyword evidence="3" id="KW-1185">Reference proteome</keyword>
<dbReference type="AlphaFoldDB" id="A0AAE3IN39"/>
<keyword evidence="1" id="KW-0472">Membrane</keyword>
<feature type="transmembrane region" description="Helical" evidence="1">
    <location>
        <begin position="136"/>
        <end position="156"/>
    </location>
</feature>
<name>A0AAE3IN39_9BACT</name>
<dbReference type="Pfam" id="PF13430">
    <property type="entry name" value="DUF4112"/>
    <property type="match status" value="1"/>
</dbReference>
<comment type="caution">
    <text evidence="2">The sequence shown here is derived from an EMBL/GenBank/DDBJ whole genome shotgun (WGS) entry which is preliminary data.</text>
</comment>
<protein>
    <submittedName>
        <fullName evidence="2">DUF4112 domain-containing protein</fullName>
    </submittedName>
</protein>
<evidence type="ECO:0000256" key="1">
    <source>
        <dbReference type="SAM" id="Phobius"/>
    </source>
</evidence>
<organism evidence="2 3">
    <name type="scientific">Haoranjiania flava</name>
    <dbReference type="NCBI Taxonomy" id="1856322"/>
    <lineage>
        <taxon>Bacteria</taxon>
        <taxon>Pseudomonadati</taxon>
        <taxon>Bacteroidota</taxon>
        <taxon>Chitinophagia</taxon>
        <taxon>Chitinophagales</taxon>
        <taxon>Chitinophagaceae</taxon>
        <taxon>Haoranjiania</taxon>
    </lineage>
</organism>
<sequence>MNQKNTTYVKPPGTNAGVIKDDRLKWVERMSKLMDDQFSVGGHKFGIDPLLNFVPYAGDIATYLMSAVLVVTMFKHGVSGKVAMKMIGNITLDAVVGAIPVLGWIFDFKFKANRRNVNLLRKHYTEGKDTGSAKPYIMIMLVALVAVMILVFWVAYQALKWLLEAMNLPVW</sequence>
<feature type="transmembrane region" description="Helical" evidence="1">
    <location>
        <begin position="86"/>
        <end position="106"/>
    </location>
</feature>
<keyword evidence="1" id="KW-1133">Transmembrane helix</keyword>
<dbReference type="PANTHER" id="PTHR35519">
    <property type="entry name" value="MEMBRANE PROTEINS"/>
    <property type="match status" value="1"/>
</dbReference>
<evidence type="ECO:0000313" key="3">
    <source>
        <dbReference type="Proteomes" id="UP001209317"/>
    </source>
</evidence>
<proteinExistence type="predicted"/>